<dbReference type="EMBL" id="LAZR01000097">
    <property type="protein sequence ID" value="KKN92057.1"/>
    <property type="molecule type" value="Genomic_DNA"/>
</dbReference>
<dbReference type="PANTHER" id="PTHR38036">
    <property type="entry name" value="UPF0250 PROTEIN YBED"/>
    <property type="match status" value="1"/>
</dbReference>
<protein>
    <submittedName>
        <fullName evidence="2">Uncharacterized protein</fullName>
    </submittedName>
</protein>
<dbReference type="InterPro" id="IPR027471">
    <property type="entry name" value="YbeD-like_sf"/>
</dbReference>
<dbReference type="AlphaFoldDB" id="A0A0F9UX39"/>
<gene>
    <name evidence="2" type="ORF">LCGC14_0211150</name>
</gene>
<dbReference type="GO" id="GO:0005829">
    <property type="term" value="C:cytosol"/>
    <property type="evidence" value="ECO:0007669"/>
    <property type="project" value="TreeGrafter"/>
</dbReference>
<name>A0A0F9UX39_9ZZZZ</name>
<reference evidence="2" key="1">
    <citation type="journal article" date="2015" name="Nature">
        <title>Complex archaea that bridge the gap between prokaryotes and eukaryotes.</title>
        <authorList>
            <person name="Spang A."/>
            <person name="Saw J.H."/>
            <person name="Jorgensen S.L."/>
            <person name="Zaremba-Niedzwiedzka K."/>
            <person name="Martijn J."/>
            <person name="Lind A.E."/>
            <person name="van Eijk R."/>
            <person name="Schleper C."/>
            <person name="Guy L."/>
            <person name="Ettema T.J."/>
        </authorList>
    </citation>
    <scope>NUCLEOTIDE SEQUENCE</scope>
</reference>
<dbReference type="PANTHER" id="PTHR38036:SF1">
    <property type="entry name" value="UPF0250 PROTEIN YBED"/>
    <property type="match status" value="1"/>
</dbReference>
<dbReference type="SUPFAM" id="SSF117991">
    <property type="entry name" value="YbeD/HP0495-like"/>
    <property type="match status" value="1"/>
</dbReference>
<evidence type="ECO:0000313" key="2">
    <source>
        <dbReference type="EMBL" id="KKN92057.1"/>
    </source>
</evidence>
<sequence length="91" mass="9836">MSATPPDAPRIEFPCQYPIKVIGEAGEGFSELVLNIVERHSPGIDTSGIEVKDSKNGRFLSLRLVITATGPEQLQALHADLKATGRVHMVL</sequence>
<evidence type="ECO:0000256" key="1">
    <source>
        <dbReference type="ARBA" id="ARBA00008460"/>
    </source>
</evidence>
<dbReference type="Pfam" id="PF04359">
    <property type="entry name" value="DUF493"/>
    <property type="match status" value="1"/>
</dbReference>
<comment type="similarity">
    <text evidence="1">Belongs to the UPF0250 family.</text>
</comment>
<organism evidence="2">
    <name type="scientific">marine sediment metagenome</name>
    <dbReference type="NCBI Taxonomy" id="412755"/>
    <lineage>
        <taxon>unclassified sequences</taxon>
        <taxon>metagenomes</taxon>
        <taxon>ecological metagenomes</taxon>
    </lineage>
</organism>
<dbReference type="Gene3D" id="3.30.70.260">
    <property type="match status" value="1"/>
</dbReference>
<dbReference type="InterPro" id="IPR007454">
    <property type="entry name" value="UPF0250_YbeD-like"/>
</dbReference>
<proteinExistence type="inferred from homology"/>
<accession>A0A0F9UX39</accession>
<dbReference type="HAMAP" id="MF_00659">
    <property type="entry name" value="UPF0250"/>
    <property type="match status" value="1"/>
</dbReference>
<comment type="caution">
    <text evidence="2">The sequence shown here is derived from an EMBL/GenBank/DDBJ whole genome shotgun (WGS) entry which is preliminary data.</text>
</comment>